<comment type="similarity">
    <text evidence="1">Belongs to the SNF2/RAD54 helicase family.</text>
</comment>
<keyword evidence="12" id="KW-1185">Reference proteome</keyword>
<dbReference type="InterPro" id="IPR050628">
    <property type="entry name" value="SNF2_RAD54_helicase_TF"/>
</dbReference>
<dbReference type="SUPFAM" id="SSF57850">
    <property type="entry name" value="RING/U-box"/>
    <property type="match status" value="1"/>
</dbReference>
<sequence>MRSFPETSAKRPAPSNLSMRPHKRQNTRDRPLPTASTALNPSSSDDNGVESIDLTDITPSEEAMLKIEAKLAEQQQQEVRQNNLTQQVCYGYMDDMIVQPFNKTTYDLARGNSRELPVEVKAVAVKGGYDWTVYTLLGIRIGSLRAVDANILNVALPAGITWYASIPKSQYNVYTANLRITFHGPLGKAQVFGEFLSRAQRQIRQVTRTANDMPQVCPHGTIQYPHNFTQYRQSPNGGEDLVKQIERVYDSLTSVEEWPEREPDARLITPLYPHQKQALCFMMDHEVEERYTLSLWEKWMDGLWYHKIADDEDDRTNPEKRKKRKPVIEPRRMKGGILADDMGLGKTIEVISLILTSPPTATASIRVDGEDAIDIIDSVESPPASSLFANGSGPKSKKEPLKVSHPEPINSRATLIVCPLSTVANWEDQITQHVKKGALKVAVYHGAGRCDDARELVHHDVVLTTYNILSVEFSKDFKASVAASSDNANPDILPCVPLSPLQSIHWFRIVLDEAHIIKDTKTGQARAACALKGERRWCLTGTPIQNRLDDIFSLLKFLRLEPFDNKRVWDDKILKAIKFKDEIAQHRLQTLMKAITLRRTKHQKIKNQPILTLPPKNERMILLELGPVERALYDRVHQKGVAFFDALMKRGEAMRNYVHLLEILLRMRQVATHINLVKEEDLKLEDPVTAPLTQERAAQLYALLKESGDDRCAFCGVDVQDLAVITKCGHLFCDGCKKFQLTNETSLRNCPVCNTPLRLADTCALGNVENDDLDVAAAEVNGNAQGKGRSESSASPEDSGARMKHPGANVLVQQPNAVASTLQLHSNTDSSAQLDVKNASFLQSGVDLEPSLAVINDSNIIDLTLEDDDLSVVMTSTDAGKSAAPADGLNDGGEGFGGLEDSDTRGTNHYNGTNDAVESQLPLVPFHGSTKVKGLLADLVRARTAAIIQNQPTPKAVVFSQWTGMLDLLEGPLREEGFKCVRLDGKMNRSERSKSLDALNQDPSVNILLISLKAGGVGLNLTAASRVYIMEPYWNPAVEQQAVDRVHRLGQTRVVECCRIIAKNTIEDNIVALQKRKMELVNMTFAGDDRPTKGKRGRGKQEKEQRTQERLFELRLLFNGTPSSSNNRSAGGAGSSRT</sequence>
<feature type="region of interest" description="Disordered" evidence="7">
    <location>
        <begin position="1118"/>
        <end position="1138"/>
    </location>
</feature>
<reference evidence="11 12" key="1">
    <citation type="journal article" date="2019" name="Sci. Rep.">
        <title>Comparative genomics of chytrid fungi reveal insights into the obligate biotrophic and pathogenic lifestyle of Synchytrium endobioticum.</title>
        <authorList>
            <person name="van de Vossenberg B.T.L.H."/>
            <person name="Warris S."/>
            <person name="Nguyen H.D.T."/>
            <person name="van Gent-Pelzer M.P.E."/>
            <person name="Joly D.L."/>
            <person name="van de Geest H.C."/>
            <person name="Bonants P.J.M."/>
            <person name="Smith D.S."/>
            <person name="Levesque C.A."/>
            <person name="van der Lee T.A.J."/>
        </authorList>
    </citation>
    <scope>NUCLEOTIDE SEQUENCE [LARGE SCALE GENOMIC DNA]</scope>
    <source>
        <strain evidence="11 12">MB42</strain>
    </source>
</reference>
<dbReference type="GO" id="GO:0005634">
    <property type="term" value="C:nucleus"/>
    <property type="evidence" value="ECO:0007669"/>
    <property type="project" value="TreeGrafter"/>
</dbReference>
<dbReference type="EMBL" id="QEAN01000030">
    <property type="protein sequence ID" value="TPX52680.1"/>
    <property type="molecule type" value="Genomic_DNA"/>
</dbReference>
<dbReference type="GO" id="GO:0004386">
    <property type="term" value="F:helicase activity"/>
    <property type="evidence" value="ECO:0007669"/>
    <property type="project" value="UniProtKB-KW"/>
</dbReference>
<evidence type="ECO:0000256" key="6">
    <source>
        <dbReference type="PROSITE-ProRule" id="PRU00175"/>
    </source>
</evidence>
<keyword evidence="5" id="KW-0067">ATP-binding</keyword>
<evidence type="ECO:0000256" key="1">
    <source>
        <dbReference type="ARBA" id="ARBA00007025"/>
    </source>
</evidence>
<dbReference type="PANTHER" id="PTHR45626:SF52">
    <property type="entry name" value="SINGLE-STRANDED DNA-DEPENDENT ATPASE (EUROFUNG)"/>
    <property type="match status" value="1"/>
</dbReference>
<dbReference type="Gene3D" id="3.30.40.10">
    <property type="entry name" value="Zinc/RING finger domain, C3HC4 (zinc finger)"/>
    <property type="match status" value="1"/>
</dbReference>
<dbReference type="GO" id="GO:0008270">
    <property type="term" value="F:zinc ion binding"/>
    <property type="evidence" value="ECO:0007669"/>
    <property type="project" value="UniProtKB-KW"/>
</dbReference>
<dbReference type="SMART" id="SM00490">
    <property type="entry name" value="HELICc"/>
    <property type="match status" value="1"/>
</dbReference>
<feature type="domain" description="RING-type" evidence="8">
    <location>
        <begin position="712"/>
        <end position="754"/>
    </location>
</feature>
<accession>A0A507DP75</accession>
<dbReference type="Proteomes" id="UP000317494">
    <property type="component" value="Unassembled WGS sequence"/>
</dbReference>
<keyword evidence="6" id="KW-0862">Zinc</keyword>
<feature type="compositionally biased region" description="Polar residues" evidence="7">
    <location>
        <begin position="34"/>
        <end position="46"/>
    </location>
</feature>
<evidence type="ECO:0000256" key="4">
    <source>
        <dbReference type="ARBA" id="ARBA00022806"/>
    </source>
</evidence>
<evidence type="ECO:0000256" key="7">
    <source>
        <dbReference type="SAM" id="MobiDB-lite"/>
    </source>
</evidence>
<dbReference type="Gene3D" id="3.40.50.10810">
    <property type="entry name" value="Tandem AAA-ATPase domain"/>
    <property type="match status" value="2"/>
</dbReference>
<dbReference type="PANTHER" id="PTHR45626">
    <property type="entry name" value="TRANSCRIPTION TERMINATION FACTOR 2-RELATED"/>
    <property type="match status" value="1"/>
</dbReference>
<protein>
    <submittedName>
        <fullName evidence="11">Uncharacterized protein</fullName>
    </submittedName>
</protein>
<dbReference type="Pfam" id="PF00271">
    <property type="entry name" value="Helicase_C"/>
    <property type="match status" value="1"/>
</dbReference>
<evidence type="ECO:0000259" key="10">
    <source>
        <dbReference type="PROSITE" id="PS51194"/>
    </source>
</evidence>
<dbReference type="InterPro" id="IPR013083">
    <property type="entry name" value="Znf_RING/FYVE/PHD"/>
</dbReference>
<dbReference type="PROSITE" id="PS51192">
    <property type="entry name" value="HELICASE_ATP_BIND_1"/>
    <property type="match status" value="1"/>
</dbReference>
<feature type="domain" description="Helicase C-terminal" evidence="10">
    <location>
        <begin position="931"/>
        <end position="1098"/>
    </location>
</feature>
<dbReference type="GO" id="GO:0008094">
    <property type="term" value="F:ATP-dependent activity, acting on DNA"/>
    <property type="evidence" value="ECO:0007669"/>
    <property type="project" value="TreeGrafter"/>
</dbReference>
<keyword evidence="3" id="KW-0378">Hydrolase</keyword>
<evidence type="ECO:0000256" key="2">
    <source>
        <dbReference type="ARBA" id="ARBA00022741"/>
    </source>
</evidence>
<feature type="domain" description="Helicase ATP-binding" evidence="9">
    <location>
        <begin position="327"/>
        <end position="561"/>
    </location>
</feature>
<evidence type="ECO:0000256" key="3">
    <source>
        <dbReference type="ARBA" id="ARBA00022801"/>
    </source>
</evidence>
<dbReference type="GO" id="GO:0006281">
    <property type="term" value="P:DNA repair"/>
    <property type="evidence" value="ECO:0007669"/>
    <property type="project" value="TreeGrafter"/>
</dbReference>
<dbReference type="InterPro" id="IPR027417">
    <property type="entry name" value="P-loop_NTPase"/>
</dbReference>
<dbReference type="CDD" id="cd18008">
    <property type="entry name" value="DEXDc_SHPRH-like"/>
    <property type="match status" value="1"/>
</dbReference>
<evidence type="ECO:0000256" key="5">
    <source>
        <dbReference type="ARBA" id="ARBA00022840"/>
    </source>
</evidence>
<name>A0A507DP75_9FUNG</name>
<dbReference type="InterPro" id="IPR000330">
    <property type="entry name" value="SNF2_N"/>
</dbReference>
<dbReference type="PROSITE" id="PS51194">
    <property type="entry name" value="HELICASE_CTER"/>
    <property type="match status" value="1"/>
</dbReference>
<gene>
    <name evidence="11" type="ORF">SeMB42_g01248</name>
</gene>
<feature type="region of interest" description="Disordered" evidence="7">
    <location>
        <begin position="780"/>
        <end position="804"/>
    </location>
</feature>
<dbReference type="InterPro" id="IPR001841">
    <property type="entry name" value="Znf_RING"/>
</dbReference>
<feature type="region of interest" description="Disordered" evidence="7">
    <location>
        <begin position="1"/>
        <end position="52"/>
    </location>
</feature>
<evidence type="ECO:0000259" key="9">
    <source>
        <dbReference type="PROSITE" id="PS51192"/>
    </source>
</evidence>
<evidence type="ECO:0000259" key="8">
    <source>
        <dbReference type="PROSITE" id="PS50089"/>
    </source>
</evidence>
<comment type="caution">
    <text evidence="11">The sequence shown here is derived from an EMBL/GenBank/DDBJ whole genome shotgun (WGS) entry which is preliminary data.</text>
</comment>
<feature type="region of interest" description="Disordered" evidence="7">
    <location>
        <begin position="384"/>
        <end position="405"/>
    </location>
</feature>
<keyword evidence="6" id="KW-0863">Zinc-finger</keyword>
<dbReference type="AlphaFoldDB" id="A0A507DP75"/>
<dbReference type="CDD" id="cd18793">
    <property type="entry name" value="SF2_C_SNF"/>
    <property type="match status" value="1"/>
</dbReference>
<keyword evidence="2" id="KW-0547">Nucleotide-binding</keyword>
<dbReference type="SMART" id="SM00184">
    <property type="entry name" value="RING"/>
    <property type="match status" value="1"/>
</dbReference>
<evidence type="ECO:0000313" key="11">
    <source>
        <dbReference type="EMBL" id="TPX52680.1"/>
    </source>
</evidence>
<evidence type="ECO:0000313" key="12">
    <source>
        <dbReference type="Proteomes" id="UP000317494"/>
    </source>
</evidence>
<dbReference type="InterPro" id="IPR001650">
    <property type="entry name" value="Helicase_C-like"/>
</dbReference>
<dbReference type="GO" id="GO:0005524">
    <property type="term" value="F:ATP binding"/>
    <property type="evidence" value="ECO:0007669"/>
    <property type="project" value="UniProtKB-KW"/>
</dbReference>
<dbReference type="GO" id="GO:0016787">
    <property type="term" value="F:hydrolase activity"/>
    <property type="evidence" value="ECO:0007669"/>
    <property type="project" value="UniProtKB-KW"/>
</dbReference>
<keyword evidence="6" id="KW-0479">Metal-binding</keyword>
<dbReference type="SUPFAM" id="SSF52540">
    <property type="entry name" value="P-loop containing nucleoside triphosphate hydrolases"/>
    <property type="match status" value="2"/>
</dbReference>
<dbReference type="InterPro" id="IPR014001">
    <property type="entry name" value="Helicase_ATP-bd"/>
</dbReference>
<proteinExistence type="inferred from homology"/>
<dbReference type="Pfam" id="PF00176">
    <property type="entry name" value="SNF2-rel_dom"/>
    <property type="match status" value="1"/>
</dbReference>
<feature type="region of interest" description="Disordered" evidence="7">
    <location>
        <begin position="1086"/>
        <end position="1106"/>
    </location>
</feature>
<dbReference type="PROSITE" id="PS50089">
    <property type="entry name" value="ZF_RING_2"/>
    <property type="match status" value="1"/>
</dbReference>
<dbReference type="InterPro" id="IPR049730">
    <property type="entry name" value="SNF2/RAD54-like_C"/>
</dbReference>
<dbReference type="SMART" id="SM00487">
    <property type="entry name" value="DEXDc"/>
    <property type="match status" value="1"/>
</dbReference>
<keyword evidence="4" id="KW-0347">Helicase</keyword>
<dbReference type="InterPro" id="IPR038718">
    <property type="entry name" value="SNF2-like_sf"/>
</dbReference>
<dbReference type="STRING" id="286115.A0A507DP75"/>
<dbReference type="VEuPathDB" id="FungiDB:SeMB42_g01248"/>
<organism evidence="11 12">
    <name type="scientific">Synchytrium endobioticum</name>
    <dbReference type="NCBI Taxonomy" id="286115"/>
    <lineage>
        <taxon>Eukaryota</taxon>
        <taxon>Fungi</taxon>
        <taxon>Fungi incertae sedis</taxon>
        <taxon>Chytridiomycota</taxon>
        <taxon>Chytridiomycota incertae sedis</taxon>
        <taxon>Chytridiomycetes</taxon>
        <taxon>Synchytriales</taxon>
        <taxon>Synchytriaceae</taxon>
        <taxon>Synchytrium</taxon>
    </lineage>
</organism>
<feature type="compositionally biased region" description="Basic and acidic residues" evidence="7">
    <location>
        <begin position="396"/>
        <end position="405"/>
    </location>
</feature>
<dbReference type="Gene3D" id="3.40.50.300">
    <property type="entry name" value="P-loop containing nucleotide triphosphate hydrolases"/>
    <property type="match status" value="1"/>
</dbReference>